<sequence length="52" mass="5889">MSVEKRVDLTHLVESYAGDLYSWALHKVSDKEPCRCGFVIHNVLIQGFAIPD</sequence>
<gene>
    <name evidence="1" type="ORF">SAMN05444380_102185</name>
</gene>
<dbReference type="Proteomes" id="UP000181976">
    <property type="component" value="Unassembled WGS sequence"/>
</dbReference>
<evidence type="ECO:0000313" key="2">
    <source>
        <dbReference type="Proteomes" id="UP000181976"/>
    </source>
</evidence>
<proteinExistence type="predicted"/>
<dbReference type="AlphaFoldDB" id="A0A1I1VHG1"/>
<reference evidence="1 2" key="1">
    <citation type="submission" date="2016-10" db="EMBL/GenBank/DDBJ databases">
        <authorList>
            <person name="de Groot N.N."/>
        </authorList>
    </citation>
    <scope>NUCLEOTIDE SEQUENCE [LARGE SCALE GENOMIC DNA]</scope>
    <source>
        <strain evidence="1 2">DSM 19012</strain>
    </source>
</reference>
<dbReference type="InParanoid" id="A0A1I1VHG1"/>
<accession>A0A1I1VHG1</accession>
<protein>
    <submittedName>
        <fullName evidence="1">Uncharacterized protein</fullName>
    </submittedName>
</protein>
<organism evidence="1 2">
    <name type="scientific">Thermophagus xiamenensis</name>
    <dbReference type="NCBI Taxonomy" id="385682"/>
    <lineage>
        <taxon>Bacteria</taxon>
        <taxon>Pseudomonadati</taxon>
        <taxon>Bacteroidota</taxon>
        <taxon>Bacteroidia</taxon>
        <taxon>Marinilabiliales</taxon>
        <taxon>Marinilabiliaceae</taxon>
        <taxon>Thermophagus</taxon>
    </lineage>
</organism>
<name>A0A1I1VHG1_9BACT</name>
<evidence type="ECO:0000313" key="1">
    <source>
        <dbReference type="EMBL" id="SFD82421.1"/>
    </source>
</evidence>
<keyword evidence="2" id="KW-1185">Reference proteome</keyword>
<dbReference type="EMBL" id="FONA01000002">
    <property type="protein sequence ID" value="SFD82421.1"/>
    <property type="molecule type" value="Genomic_DNA"/>
</dbReference>
<dbReference type="RefSeq" id="WP_175560414.1">
    <property type="nucleotide sequence ID" value="NZ_FONA01000002.1"/>
</dbReference>